<reference evidence="2 3" key="1">
    <citation type="journal article" date="2014" name="J. Biotechnol.">
        <title>Complete genome sequence of the actinobacterium Actinoplanes friuliensis HAG 010964, producer of the lipopeptide antibiotic friulimycin.</title>
        <authorList>
            <person name="Ruckert C."/>
            <person name="Szczepanowski R."/>
            <person name="Albersmeier A."/>
            <person name="Goesmann A."/>
            <person name="Fischer N."/>
            <person name="Steinkamper A."/>
            <person name="Puhler A."/>
            <person name="Biener R."/>
            <person name="Schwartz D."/>
            <person name="Kalinowski J."/>
        </authorList>
    </citation>
    <scope>NUCLEOTIDE SEQUENCE [LARGE SCALE GENOMIC DNA]</scope>
    <source>
        <strain evidence="2 3">DSM 7358</strain>
    </source>
</reference>
<feature type="transmembrane region" description="Helical" evidence="1">
    <location>
        <begin position="208"/>
        <end position="228"/>
    </location>
</feature>
<proteinExistence type="predicted"/>
<feature type="transmembrane region" description="Helical" evidence="1">
    <location>
        <begin position="365"/>
        <end position="387"/>
    </location>
</feature>
<feature type="transmembrane region" description="Helical" evidence="1">
    <location>
        <begin position="173"/>
        <end position="196"/>
    </location>
</feature>
<sequence>MVTAVALLASTSLLMGRVQQQVRVIGEEAAPQAATAADLYFALSDLDAQVARMLLIRDGGQIDALGTYRERSLQVDADLQRSLTTATGDAERAIVLDLLNQLAVYRQWVWQTLTAQSQGPPQPPGKLPPDALGYYTQATNVLHLELLPTAQRLRDAGEMRLDRAYAGKRSTQVWGVVLTVVLGAGLVVLLLALQVWMARRFRRVLNPALAAATVLTAVLAAAAGLVFVRQAQELGAARDDSLRPYLALSQARALSYDAAADTSRYLISANLPLYRDDFARKSERLVDAVADKQVVDRWLAYERGHEKVVALAGAGRTGAAIDTLTGIRRGDAAFDFSYFDAAVDEIAAGHKRDFDRSLGDTERLLAGWTLIPVLLLGLVILLVPLGVRRRLNEYR</sequence>
<evidence type="ECO:0000313" key="2">
    <source>
        <dbReference type="EMBL" id="AGZ41889.1"/>
    </source>
</evidence>
<dbReference type="AlphaFoldDB" id="U5VYC2"/>
<evidence type="ECO:0000256" key="1">
    <source>
        <dbReference type="SAM" id="Phobius"/>
    </source>
</evidence>
<keyword evidence="1" id="KW-1133">Transmembrane helix</keyword>
<dbReference type="HOGENOM" id="CLU_661726_0_0_11"/>
<evidence type="ECO:0000313" key="3">
    <source>
        <dbReference type="Proteomes" id="UP000017746"/>
    </source>
</evidence>
<organism evidence="2 3">
    <name type="scientific">Actinoplanes friuliensis DSM 7358</name>
    <dbReference type="NCBI Taxonomy" id="1246995"/>
    <lineage>
        <taxon>Bacteria</taxon>
        <taxon>Bacillati</taxon>
        <taxon>Actinomycetota</taxon>
        <taxon>Actinomycetes</taxon>
        <taxon>Micromonosporales</taxon>
        <taxon>Micromonosporaceae</taxon>
        <taxon>Actinoplanes</taxon>
    </lineage>
</organism>
<dbReference type="eggNOG" id="ENOG5031WEA">
    <property type="taxonomic scope" value="Bacteria"/>
</dbReference>
<name>U5VYC2_9ACTN</name>
<keyword evidence="3" id="KW-1185">Reference proteome</keyword>
<dbReference type="PATRIC" id="fig|1246995.3.peg.3664"/>
<dbReference type="EMBL" id="CP006272">
    <property type="protein sequence ID" value="AGZ41889.1"/>
    <property type="molecule type" value="Genomic_DNA"/>
</dbReference>
<gene>
    <name evidence="2" type="ORF">AFR_18055</name>
</gene>
<dbReference type="STRING" id="1246995.AFR_18055"/>
<dbReference type="Proteomes" id="UP000017746">
    <property type="component" value="Chromosome"/>
</dbReference>
<keyword evidence="1" id="KW-0812">Transmembrane</keyword>
<keyword evidence="1" id="KW-0472">Membrane</keyword>
<evidence type="ECO:0008006" key="4">
    <source>
        <dbReference type="Google" id="ProtNLM"/>
    </source>
</evidence>
<dbReference type="KEGG" id="afs:AFR_18055"/>
<accession>U5VYC2</accession>
<protein>
    <recommendedName>
        <fullName evidence="4">Secreted protein</fullName>
    </recommendedName>
</protein>